<evidence type="ECO:0000313" key="2">
    <source>
        <dbReference type="Proteomes" id="UP000270094"/>
    </source>
</evidence>
<organism evidence="1 2">
    <name type="scientific">Strongylus vulgaris</name>
    <name type="common">Blood worm</name>
    <dbReference type="NCBI Taxonomy" id="40348"/>
    <lineage>
        <taxon>Eukaryota</taxon>
        <taxon>Metazoa</taxon>
        <taxon>Ecdysozoa</taxon>
        <taxon>Nematoda</taxon>
        <taxon>Chromadorea</taxon>
        <taxon>Rhabditida</taxon>
        <taxon>Rhabditina</taxon>
        <taxon>Rhabditomorpha</taxon>
        <taxon>Strongyloidea</taxon>
        <taxon>Strongylidae</taxon>
        <taxon>Strongylus</taxon>
    </lineage>
</organism>
<evidence type="ECO:0000313" key="1">
    <source>
        <dbReference type="EMBL" id="VDM75887.1"/>
    </source>
</evidence>
<dbReference type="Proteomes" id="UP000270094">
    <property type="component" value="Unassembled WGS sequence"/>
</dbReference>
<gene>
    <name evidence="1" type="ORF">SVUK_LOCUS10885</name>
</gene>
<proteinExistence type="predicted"/>
<sequence length="266" mass="29987">MAPSVYTISFILEKIHRAYAENFFLSLRFEEHDWCRVGEFDDEDLPIGFMFTTVLSSFNNADKFKMEINVSNRTSFLACLQFSKIIGAEVLSTRGLSVLYPKDNDQSVMAVTIAVKVVRYYYSPTLEKIVTRDDEAQTDRIEMKTAQTQVQPYCTSTGSNTELHLLSEAELENTVATVVAQHLDSIKEGEVKKTEQRSAIKSLDALPDHISRSQTQRDLDLGKNVVPRLQKLRVLDKMIGERTAVVEQFDENKAATSGAVESKCKA</sequence>
<dbReference type="OrthoDB" id="5871932at2759"/>
<dbReference type="EMBL" id="UYYB01095982">
    <property type="protein sequence ID" value="VDM75887.1"/>
    <property type="molecule type" value="Genomic_DNA"/>
</dbReference>
<name>A0A3P7JIA3_STRVU</name>
<protein>
    <submittedName>
        <fullName evidence="1">Uncharacterized protein</fullName>
    </submittedName>
</protein>
<dbReference type="AlphaFoldDB" id="A0A3P7JIA3"/>
<accession>A0A3P7JIA3</accession>
<reference evidence="1 2" key="1">
    <citation type="submission" date="2018-11" db="EMBL/GenBank/DDBJ databases">
        <authorList>
            <consortium name="Pathogen Informatics"/>
        </authorList>
    </citation>
    <scope>NUCLEOTIDE SEQUENCE [LARGE SCALE GENOMIC DNA]</scope>
</reference>
<keyword evidence="2" id="KW-1185">Reference proteome</keyword>